<proteinExistence type="predicted"/>
<organism evidence="1 2">
    <name type="scientific">Phytohabitans aurantiacus</name>
    <dbReference type="NCBI Taxonomy" id="3016789"/>
    <lineage>
        <taxon>Bacteria</taxon>
        <taxon>Bacillati</taxon>
        <taxon>Actinomycetota</taxon>
        <taxon>Actinomycetes</taxon>
        <taxon>Micromonosporales</taxon>
        <taxon>Micromonosporaceae</taxon>
    </lineage>
</organism>
<evidence type="ECO:0000313" key="2">
    <source>
        <dbReference type="Proteomes" id="UP001144280"/>
    </source>
</evidence>
<dbReference type="RefSeq" id="WP_281897715.1">
    <property type="nucleotide sequence ID" value="NZ_BSDI01000017.1"/>
</dbReference>
<comment type="caution">
    <text evidence="1">The sequence shown here is derived from an EMBL/GenBank/DDBJ whole genome shotgun (WGS) entry which is preliminary data.</text>
</comment>
<dbReference type="EMBL" id="BSDI01000017">
    <property type="protein sequence ID" value="GLH98631.1"/>
    <property type="molecule type" value="Genomic_DNA"/>
</dbReference>
<evidence type="ECO:0000313" key="1">
    <source>
        <dbReference type="EMBL" id="GLH98631.1"/>
    </source>
</evidence>
<gene>
    <name evidence="1" type="ORF">Pa4123_39060</name>
</gene>
<reference evidence="1" key="1">
    <citation type="submission" date="2022-12" db="EMBL/GenBank/DDBJ databases">
        <title>New Phytohabitans aurantiacus sp. RD004123 nov., an actinomycete isolated from soil.</title>
        <authorList>
            <person name="Triningsih D.W."/>
            <person name="Harunari E."/>
            <person name="Igarashi Y."/>
        </authorList>
    </citation>
    <scope>NUCLEOTIDE SEQUENCE</scope>
    <source>
        <strain evidence="1">RD004123</strain>
    </source>
</reference>
<name>A0ABQ5QYB1_9ACTN</name>
<dbReference type="Proteomes" id="UP001144280">
    <property type="component" value="Unassembled WGS sequence"/>
</dbReference>
<accession>A0ABQ5QYB1</accession>
<sequence>MPKPPPESTKTSLRQRLTRHAEQRWPALTAIHVRCYGVFAYIAGQLPGGITLPLCRLRYGGSASTWGFAIYLASRDGYENSILPSGLHAGSPEQALDCACGLYLNDPTAWTQPPTN</sequence>
<protein>
    <submittedName>
        <fullName evidence="1">Uncharacterized protein</fullName>
    </submittedName>
</protein>
<keyword evidence="2" id="KW-1185">Reference proteome</keyword>